<evidence type="ECO:0000313" key="2">
    <source>
        <dbReference type="Proteomes" id="UP000789920"/>
    </source>
</evidence>
<name>A0ACA9SZ20_9GLOM</name>
<accession>A0ACA9SZ20</accession>
<dbReference type="Proteomes" id="UP000789920">
    <property type="component" value="Unassembled WGS sequence"/>
</dbReference>
<comment type="caution">
    <text evidence="1">The sequence shown here is derived from an EMBL/GenBank/DDBJ whole genome shotgun (WGS) entry which is preliminary data.</text>
</comment>
<feature type="non-terminal residue" evidence="1">
    <location>
        <position position="94"/>
    </location>
</feature>
<gene>
    <name evidence="1" type="ORF">RPERSI_LOCUS35632</name>
</gene>
<protein>
    <submittedName>
        <fullName evidence="1">8004_t:CDS:1</fullName>
    </submittedName>
</protein>
<feature type="non-terminal residue" evidence="1">
    <location>
        <position position="1"/>
    </location>
</feature>
<organism evidence="1 2">
    <name type="scientific">Racocetra persica</name>
    <dbReference type="NCBI Taxonomy" id="160502"/>
    <lineage>
        <taxon>Eukaryota</taxon>
        <taxon>Fungi</taxon>
        <taxon>Fungi incertae sedis</taxon>
        <taxon>Mucoromycota</taxon>
        <taxon>Glomeromycotina</taxon>
        <taxon>Glomeromycetes</taxon>
        <taxon>Diversisporales</taxon>
        <taxon>Gigasporaceae</taxon>
        <taxon>Racocetra</taxon>
    </lineage>
</organism>
<dbReference type="EMBL" id="CAJVQC010165920">
    <property type="protein sequence ID" value="CAG8849520.1"/>
    <property type="molecule type" value="Genomic_DNA"/>
</dbReference>
<reference evidence="1" key="1">
    <citation type="submission" date="2021-06" db="EMBL/GenBank/DDBJ databases">
        <authorList>
            <person name="Kallberg Y."/>
            <person name="Tangrot J."/>
            <person name="Rosling A."/>
        </authorList>
    </citation>
    <scope>NUCLEOTIDE SEQUENCE</scope>
    <source>
        <strain evidence="1">MA461A</strain>
    </source>
</reference>
<sequence length="94" mass="10457">YNHANVDADVNIATDVYNHANVDVNAGVNIDANVDINVKVNANVNEATDIYNQEFFDTFLKTMKDDYEHCGPQLRAALEKLAERYNAAKAKSIP</sequence>
<evidence type="ECO:0000313" key="1">
    <source>
        <dbReference type="EMBL" id="CAG8849520.1"/>
    </source>
</evidence>
<proteinExistence type="predicted"/>
<keyword evidence="2" id="KW-1185">Reference proteome</keyword>